<dbReference type="Proteomes" id="UP001467690">
    <property type="component" value="Unassembled WGS sequence"/>
</dbReference>
<proteinExistence type="inferred from homology"/>
<protein>
    <submittedName>
        <fullName evidence="5">Aldolase/citrate lyase family protein</fullName>
    </submittedName>
</protein>
<dbReference type="PANTHER" id="PTHR30502">
    <property type="entry name" value="2-KETO-3-DEOXY-L-RHAMNONATE ALDOLASE"/>
    <property type="match status" value="1"/>
</dbReference>
<dbReference type="InterPro" id="IPR040442">
    <property type="entry name" value="Pyrv_kinase-like_dom_sf"/>
</dbReference>
<dbReference type="GO" id="GO:0016829">
    <property type="term" value="F:lyase activity"/>
    <property type="evidence" value="ECO:0007669"/>
    <property type="project" value="UniProtKB-KW"/>
</dbReference>
<evidence type="ECO:0000256" key="1">
    <source>
        <dbReference type="ARBA" id="ARBA00005568"/>
    </source>
</evidence>
<comment type="caution">
    <text evidence="5">The sequence shown here is derived from an EMBL/GenBank/DDBJ whole genome shotgun (WGS) entry which is preliminary data.</text>
</comment>
<dbReference type="InterPro" id="IPR050251">
    <property type="entry name" value="HpcH-HpaI_aldolase"/>
</dbReference>
<sequence>MLTLNKVKTAINQGREVVGLMNSVPLPMLIEMIGYAGFDFVILDIEHLLRDPSELQHAIRAAQCADIVPFVRVPGAIPYLIKQALDAGAMGIVVPQVNNKQEAQIAVDACRYPPLGTRGITGGVNTGFGRLTIDEYITSANEEIMLMLMIESQQGLDNLDDILSVSGINMILEGALDLAVSLGQPQSVHHPEVQAAIEYIAERCQAHQVPFCAIPRAEGQLEKWREKGIRQFVAGQDRGILSRALKAQLSPYK</sequence>
<reference evidence="5 6" key="1">
    <citation type="submission" date="2024-06" db="EMBL/GenBank/DDBJ databases">
        <authorList>
            <person name="Chen R.Y."/>
        </authorList>
    </citation>
    <scope>NUCLEOTIDE SEQUENCE [LARGE SCALE GENOMIC DNA]</scope>
    <source>
        <strain evidence="5 6">D2</strain>
    </source>
</reference>
<evidence type="ECO:0000313" key="6">
    <source>
        <dbReference type="Proteomes" id="UP001467690"/>
    </source>
</evidence>
<dbReference type="RefSeq" id="WP_143870951.1">
    <property type="nucleotide sequence ID" value="NZ_CP041660.1"/>
</dbReference>
<dbReference type="PANTHER" id="PTHR30502:SF0">
    <property type="entry name" value="PHOSPHOENOLPYRUVATE CARBOXYLASE FAMILY PROTEIN"/>
    <property type="match status" value="1"/>
</dbReference>
<gene>
    <name evidence="5" type="ORF">ABS311_01965</name>
</gene>
<evidence type="ECO:0000259" key="4">
    <source>
        <dbReference type="Pfam" id="PF03328"/>
    </source>
</evidence>
<keyword evidence="2" id="KW-0479">Metal-binding</keyword>
<evidence type="ECO:0000256" key="2">
    <source>
        <dbReference type="ARBA" id="ARBA00022723"/>
    </source>
</evidence>
<comment type="similarity">
    <text evidence="1">Belongs to the HpcH/HpaI aldolase family.</text>
</comment>
<dbReference type="SUPFAM" id="SSF51621">
    <property type="entry name" value="Phosphoenolpyruvate/pyruvate domain"/>
    <property type="match status" value="1"/>
</dbReference>
<feature type="domain" description="HpcH/HpaI aldolase/citrate lyase" evidence="4">
    <location>
        <begin position="27"/>
        <end position="237"/>
    </location>
</feature>
<dbReference type="InterPro" id="IPR005000">
    <property type="entry name" value="Aldolase/citrate-lyase_domain"/>
</dbReference>
<dbReference type="EMBL" id="JBELOE010000062">
    <property type="protein sequence ID" value="MER2490651.1"/>
    <property type="molecule type" value="Genomic_DNA"/>
</dbReference>
<keyword evidence="3 5" id="KW-0456">Lyase</keyword>
<keyword evidence="6" id="KW-1185">Reference proteome</keyword>
<evidence type="ECO:0000256" key="3">
    <source>
        <dbReference type="ARBA" id="ARBA00023239"/>
    </source>
</evidence>
<name>A0ABV1RCK4_9ALTE</name>
<accession>A0ABV1RCK4</accession>
<evidence type="ECO:0000313" key="5">
    <source>
        <dbReference type="EMBL" id="MER2490651.1"/>
    </source>
</evidence>
<dbReference type="InterPro" id="IPR015813">
    <property type="entry name" value="Pyrv/PenolPyrv_kinase-like_dom"/>
</dbReference>
<dbReference type="Gene3D" id="3.20.20.60">
    <property type="entry name" value="Phosphoenolpyruvate-binding domains"/>
    <property type="match status" value="1"/>
</dbReference>
<dbReference type="Pfam" id="PF03328">
    <property type="entry name" value="HpcH_HpaI"/>
    <property type="match status" value="1"/>
</dbReference>
<organism evidence="5 6">
    <name type="scientific">Catenovulum sediminis</name>
    <dbReference type="NCBI Taxonomy" id="1740262"/>
    <lineage>
        <taxon>Bacteria</taxon>
        <taxon>Pseudomonadati</taxon>
        <taxon>Pseudomonadota</taxon>
        <taxon>Gammaproteobacteria</taxon>
        <taxon>Alteromonadales</taxon>
        <taxon>Alteromonadaceae</taxon>
        <taxon>Catenovulum</taxon>
    </lineage>
</organism>